<evidence type="ECO:0000256" key="2">
    <source>
        <dbReference type="ARBA" id="ARBA00010945"/>
    </source>
</evidence>
<dbReference type="GO" id="GO:0000287">
    <property type="term" value="F:magnesium ion binding"/>
    <property type="evidence" value="ECO:0007669"/>
    <property type="project" value="UniProtKB-UniRule"/>
</dbReference>
<keyword evidence="9 15" id="KW-0227">DNA damage</keyword>
<dbReference type="InterPro" id="IPR043502">
    <property type="entry name" value="DNA/RNA_pol_sf"/>
</dbReference>
<dbReference type="Pfam" id="PF21999">
    <property type="entry name" value="IMS_HHH_1"/>
    <property type="match status" value="1"/>
</dbReference>
<keyword evidence="10 15" id="KW-0460">Magnesium</keyword>
<dbReference type="InterPro" id="IPR050116">
    <property type="entry name" value="DNA_polymerase-Y"/>
</dbReference>
<evidence type="ECO:0000256" key="11">
    <source>
        <dbReference type="ARBA" id="ARBA00022932"/>
    </source>
</evidence>
<keyword evidence="8 15" id="KW-0479">Metal-binding</keyword>
<dbReference type="GO" id="GO:0042276">
    <property type="term" value="P:error-prone translesion synthesis"/>
    <property type="evidence" value="ECO:0007669"/>
    <property type="project" value="TreeGrafter"/>
</dbReference>
<evidence type="ECO:0000256" key="4">
    <source>
        <dbReference type="ARBA" id="ARBA00022490"/>
    </source>
</evidence>
<evidence type="ECO:0000256" key="14">
    <source>
        <dbReference type="ARBA" id="ARBA00049244"/>
    </source>
</evidence>
<dbReference type="InterPro" id="IPR022880">
    <property type="entry name" value="DNApol_IV"/>
</dbReference>
<dbReference type="Pfam" id="PF00817">
    <property type="entry name" value="IMS"/>
    <property type="match status" value="1"/>
</dbReference>
<proteinExistence type="inferred from homology"/>
<sequence>MILHVDMDAFYASVEERENPTLKNRPLIVGGTRTGRGVVAAANYAAREFGIHSAMPARRAFQLCPSLISIRPRMEIYSSVSREIQQIMFRFTPEVEPLSLDEAFLDVRGCTHLFGPPIEIARKLKETILSETELVASVGVAPNKFLAKIASDLDKPDGLVFVDSSSVREFLDPLPVGRIWGVGRSTQSVLSQHGVATIGDLRNLSRPALTSIFGSYGDRFYQLARGIDERRVIPDRQAQSISHERTFVEDMSDVELIECWALELTDQVSRRLRRNKLRGKTVSLKIRFSDFQTLIRSHTVDRPTDCTQTIWKITQDLIRQATKGQPRPVRLIGVGVGHLARPQKVQQTLFEDEPTDVRSEVLDDVRDRIQDRFGTQSLGRASGLLHNISDRRSQPGGE</sequence>
<comment type="catalytic activity">
    <reaction evidence="14 15">
        <text>DNA(n) + a 2'-deoxyribonucleoside 5'-triphosphate = DNA(n+1) + diphosphate</text>
        <dbReference type="Rhea" id="RHEA:22508"/>
        <dbReference type="Rhea" id="RHEA-COMP:17339"/>
        <dbReference type="Rhea" id="RHEA-COMP:17340"/>
        <dbReference type="ChEBI" id="CHEBI:33019"/>
        <dbReference type="ChEBI" id="CHEBI:61560"/>
        <dbReference type="ChEBI" id="CHEBI:173112"/>
        <dbReference type="EC" id="2.7.7.7"/>
    </reaction>
</comment>
<dbReference type="SUPFAM" id="SSF100879">
    <property type="entry name" value="Lesion bypass DNA polymerase (Y-family), little finger domain"/>
    <property type="match status" value="1"/>
</dbReference>
<dbReference type="AlphaFoldDB" id="A0A5C5V8W9"/>
<keyword evidence="3 15" id="KW-0515">Mutator protein</keyword>
<dbReference type="InterPro" id="IPR001126">
    <property type="entry name" value="UmuC"/>
</dbReference>
<dbReference type="GO" id="GO:0003684">
    <property type="term" value="F:damaged DNA binding"/>
    <property type="evidence" value="ECO:0007669"/>
    <property type="project" value="InterPro"/>
</dbReference>
<gene>
    <name evidence="17" type="primary">dinB_2</name>
    <name evidence="15" type="synonym">dinB</name>
    <name evidence="17" type="ORF">KOR42_52810</name>
</gene>
<comment type="subunit">
    <text evidence="15">Monomer.</text>
</comment>
<comment type="subcellular location">
    <subcellularLocation>
        <location evidence="1 15">Cytoplasm</location>
    </subcellularLocation>
</comment>
<keyword evidence="6 15" id="KW-0548">Nucleotidyltransferase</keyword>
<feature type="site" description="Substrate discrimination" evidence="15">
    <location>
        <position position="11"/>
    </location>
</feature>
<comment type="caution">
    <text evidence="17">The sequence shown here is derived from an EMBL/GenBank/DDBJ whole genome shotgun (WGS) entry which is preliminary data.</text>
</comment>
<evidence type="ECO:0000256" key="10">
    <source>
        <dbReference type="ARBA" id="ARBA00022842"/>
    </source>
</evidence>
<dbReference type="RefSeq" id="WP_146512517.1">
    <property type="nucleotide sequence ID" value="NZ_SIHI01000076.1"/>
</dbReference>
<dbReference type="GO" id="GO:0005829">
    <property type="term" value="C:cytosol"/>
    <property type="evidence" value="ECO:0007669"/>
    <property type="project" value="TreeGrafter"/>
</dbReference>
<dbReference type="GO" id="GO:0009432">
    <property type="term" value="P:SOS response"/>
    <property type="evidence" value="ECO:0007669"/>
    <property type="project" value="TreeGrafter"/>
</dbReference>
<dbReference type="NCBIfam" id="NF002677">
    <property type="entry name" value="PRK02406.1"/>
    <property type="match status" value="1"/>
</dbReference>
<evidence type="ECO:0000313" key="18">
    <source>
        <dbReference type="Proteomes" id="UP000317243"/>
    </source>
</evidence>
<dbReference type="GO" id="GO:0006281">
    <property type="term" value="P:DNA repair"/>
    <property type="evidence" value="ECO:0007669"/>
    <property type="project" value="UniProtKB-UniRule"/>
</dbReference>
<dbReference type="GO" id="GO:0003887">
    <property type="term" value="F:DNA-directed DNA polymerase activity"/>
    <property type="evidence" value="ECO:0007669"/>
    <property type="project" value="UniProtKB-UniRule"/>
</dbReference>
<keyword evidence="7 15" id="KW-0235">DNA replication</keyword>
<evidence type="ECO:0000256" key="6">
    <source>
        <dbReference type="ARBA" id="ARBA00022695"/>
    </source>
</evidence>
<accession>A0A5C5V8W9</accession>
<keyword evidence="13 15" id="KW-0234">DNA repair</keyword>
<evidence type="ECO:0000256" key="5">
    <source>
        <dbReference type="ARBA" id="ARBA00022679"/>
    </source>
</evidence>
<keyword evidence="5 15" id="KW-0808">Transferase</keyword>
<keyword evidence="4 15" id="KW-0963">Cytoplasm</keyword>
<feature type="domain" description="UmuC" evidence="16">
    <location>
        <begin position="2"/>
        <end position="183"/>
    </location>
</feature>
<evidence type="ECO:0000313" key="17">
    <source>
        <dbReference type="EMBL" id="TWT35044.1"/>
    </source>
</evidence>
<protein>
    <recommendedName>
        <fullName evidence="15">DNA polymerase IV</fullName>
        <shortName evidence="15">Pol IV</shortName>
        <ecNumber evidence="15">2.7.7.7</ecNumber>
    </recommendedName>
</protein>
<organism evidence="17 18">
    <name type="scientific">Thalassoglobus neptunius</name>
    <dbReference type="NCBI Taxonomy" id="1938619"/>
    <lineage>
        <taxon>Bacteria</taxon>
        <taxon>Pseudomonadati</taxon>
        <taxon>Planctomycetota</taxon>
        <taxon>Planctomycetia</taxon>
        <taxon>Planctomycetales</taxon>
        <taxon>Planctomycetaceae</taxon>
        <taxon>Thalassoglobus</taxon>
    </lineage>
</organism>
<dbReference type="NCBIfam" id="NF002751">
    <property type="entry name" value="PRK02794.1"/>
    <property type="match status" value="1"/>
</dbReference>
<evidence type="ECO:0000256" key="7">
    <source>
        <dbReference type="ARBA" id="ARBA00022705"/>
    </source>
</evidence>
<dbReference type="Gene3D" id="1.10.150.20">
    <property type="entry name" value="5' to 3' exonuclease, C-terminal subdomain"/>
    <property type="match status" value="1"/>
</dbReference>
<evidence type="ECO:0000256" key="12">
    <source>
        <dbReference type="ARBA" id="ARBA00023125"/>
    </source>
</evidence>
<dbReference type="Pfam" id="PF11799">
    <property type="entry name" value="IMS_C"/>
    <property type="match status" value="1"/>
</dbReference>
<name>A0A5C5V8W9_9PLAN</name>
<dbReference type="EMBL" id="SIHI01000076">
    <property type="protein sequence ID" value="TWT35044.1"/>
    <property type="molecule type" value="Genomic_DNA"/>
</dbReference>
<dbReference type="OrthoDB" id="9808813at2"/>
<evidence type="ECO:0000256" key="13">
    <source>
        <dbReference type="ARBA" id="ARBA00023204"/>
    </source>
</evidence>
<dbReference type="NCBIfam" id="NF003015">
    <property type="entry name" value="PRK03858.1"/>
    <property type="match status" value="1"/>
</dbReference>
<comment type="similarity">
    <text evidence="2 15">Belongs to the DNA polymerase type-Y family.</text>
</comment>
<evidence type="ECO:0000256" key="8">
    <source>
        <dbReference type="ARBA" id="ARBA00022723"/>
    </source>
</evidence>
<dbReference type="PROSITE" id="PS50173">
    <property type="entry name" value="UMUC"/>
    <property type="match status" value="1"/>
</dbReference>
<dbReference type="InterPro" id="IPR053848">
    <property type="entry name" value="IMS_HHH_1"/>
</dbReference>
<keyword evidence="12 15" id="KW-0238">DNA-binding</keyword>
<dbReference type="CDD" id="cd03586">
    <property type="entry name" value="PolY_Pol_IV_kappa"/>
    <property type="match status" value="1"/>
</dbReference>
<dbReference type="PANTHER" id="PTHR11076:SF33">
    <property type="entry name" value="DNA POLYMERASE KAPPA"/>
    <property type="match status" value="1"/>
</dbReference>
<dbReference type="GO" id="GO:0006261">
    <property type="term" value="P:DNA-templated DNA replication"/>
    <property type="evidence" value="ECO:0007669"/>
    <property type="project" value="UniProtKB-UniRule"/>
</dbReference>
<comment type="function">
    <text evidence="15">Poorly processive, error-prone DNA polymerase involved in untargeted mutagenesis. Copies undamaged DNA at stalled replication forks, which arise in vivo from mismatched or misaligned primer ends. These misaligned primers can be extended by PolIV. Exhibits no 3'-5' exonuclease (proofreading) activity. May be involved in translesional synthesis, in conjunction with the beta clamp from PolIII.</text>
</comment>
<dbReference type="PANTHER" id="PTHR11076">
    <property type="entry name" value="DNA REPAIR POLYMERASE UMUC / TRANSFERASE FAMILY MEMBER"/>
    <property type="match status" value="1"/>
</dbReference>
<feature type="binding site" evidence="15">
    <location>
        <position position="6"/>
    </location>
    <ligand>
        <name>Mg(2+)</name>
        <dbReference type="ChEBI" id="CHEBI:18420"/>
    </ligand>
</feature>
<comment type="cofactor">
    <cofactor evidence="15">
        <name>Mg(2+)</name>
        <dbReference type="ChEBI" id="CHEBI:18420"/>
    </cofactor>
    <text evidence="15">Binds 2 magnesium ions per subunit.</text>
</comment>
<evidence type="ECO:0000256" key="1">
    <source>
        <dbReference type="ARBA" id="ARBA00004496"/>
    </source>
</evidence>
<dbReference type="InterPro" id="IPR036775">
    <property type="entry name" value="DNA_pol_Y-fam_lit_finger_sf"/>
</dbReference>
<feature type="binding site" evidence="15">
    <location>
        <position position="101"/>
    </location>
    <ligand>
        <name>Mg(2+)</name>
        <dbReference type="ChEBI" id="CHEBI:18420"/>
    </ligand>
</feature>
<dbReference type="SUPFAM" id="SSF56672">
    <property type="entry name" value="DNA/RNA polymerases"/>
    <property type="match status" value="1"/>
</dbReference>
<dbReference type="Gene3D" id="3.30.70.270">
    <property type="match status" value="1"/>
</dbReference>
<dbReference type="EC" id="2.7.7.7" evidence="15"/>
<dbReference type="Gene3D" id="3.30.1490.100">
    <property type="entry name" value="DNA polymerase, Y-family, little finger domain"/>
    <property type="match status" value="1"/>
</dbReference>
<evidence type="ECO:0000256" key="3">
    <source>
        <dbReference type="ARBA" id="ARBA00022457"/>
    </source>
</evidence>
<dbReference type="Proteomes" id="UP000317243">
    <property type="component" value="Unassembled WGS sequence"/>
</dbReference>
<evidence type="ECO:0000259" key="16">
    <source>
        <dbReference type="PROSITE" id="PS50173"/>
    </source>
</evidence>
<dbReference type="InterPro" id="IPR043128">
    <property type="entry name" value="Rev_trsase/Diguanyl_cyclase"/>
</dbReference>
<dbReference type="InterPro" id="IPR017961">
    <property type="entry name" value="DNA_pol_Y-fam_little_finger"/>
</dbReference>
<keyword evidence="11 15" id="KW-0239">DNA-directed DNA polymerase</keyword>
<feature type="active site" evidence="15">
    <location>
        <position position="102"/>
    </location>
</feature>
<dbReference type="Gene3D" id="3.40.1170.60">
    <property type="match status" value="1"/>
</dbReference>
<evidence type="ECO:0000256" key="9">
    <source>
        <dbReference type="ARBA" id="ARBA00022763"/>
    </source>
</evidence>
<dbReference type="HAMAP" id="MF_01113">
    <property type="entry name" value="DNApol_IV"/>
    <property type="match status" value="1"/>
</dbReference>
<dbReference type="FunFam" id="3.30.1490.100:FF:000004">
    <property type="entry name" value="DNA polymerase IV"/>
    <property type="match status" value="1"/>
</dbReference>
<reference evidence="17 18" key="1">
    <citation type="submission" date="2019-02" db="EMBL/GenBank/DDBJ databases">
        <title>Deep-cultivation of Planctomycetes and their phenomic and genomic characterization uncovers novel biology.</title>
        <authorList>
            <person name="Wiegand S."/>
            <person name="Jogler M."/>
            <person name="Boedeker C."/>
            <person name="Pinto D."/>
            <person name="Vollmers J."/>
            <person name="Rivas-Marin E."/>
            <person name="Kohn T."/>
            <person name="Peeters S.H."/>
            <person name="Heuer A."/>
            <person name="Rast P."/>
            <person name="Oberbeckmann S."/>
            <person name="Bunk B."/>
            <person name="Jeske O."/>
            <person name="Meyerdierks A."/>
            <person name="Storesund J.E."/>
            <person name="Kallscheuer N."/>
            <person name="Luecker S."/>
            <person name="Lage O.M."/>
            <person name="Pohl T."/>
            <person name="Merkel B.J."/>
            <person name="Hornburger P."/>
            <person name="Mueller R.-W."/>
            <person name="Bruemmer F."/>
            <person name="Labrenz M."/>
            <person name="Spormann A.M."/>
            <person name="Op Den Camp H."/>
            <person name="Overmann J."/>
            <person name="Amann R."/>
            <person name="Jetten M.S.M."/>
            <person name="Mascher T."/>
            <person name="Medema M.H."/>
            <person name="Devos D.P."/>
            <person name="Kaster A.-K."/>
            <person name="Ovreas L."/>
            <person name="Rohde M."/>
            <person name="Galperin M.Y."/>
            <person name="Jogler C."/>
        </authorList>
    </citation>
    <scope>NUCLEOTIDE SEQUENCE [LARGE SCALE GENOMIC DNA]</scope>
    <source>
        <strain evidence="17 18">KOR42</strain>
    </source>
</reference>
<keyword evidence="18" id="KW-1185">Reference proteome</keyword>
<evidence type="ECO:0000256" key="15">
    <source>
        <dbReference type="HAMAP-Rule" id="MF_01113"/>
    </source>
</evidence>